<name>A0A2S6GSN0_9GAMM</name>
<comment type="caution">
    <text evidence="9">The sequence shown here is derived from an EMBL/GenBank/DDBJ whole genome shotgun (WGS) entry which is preliminary data.</text>
</comment>
<comment type="similarity">
    <text evidence="1">Belongs to the AAA ATPase family. CDC48 subfamily.</text>
</comment>
<protein>
    <submittedName>
        <fullName evidence="9">Transitional endoplasmic reticulum ATPase</fullName>
    </submittedName>
</protein>
<dbReference type="Gene3D" id="2.40.40.20">
    <property type="match status" value="1"/>
</dbReference>
<dbReference type="InterPro" id="IPR003593">
    <property type="entry name" value="AAA+_ATPase"/>
</dbReference>
<dbReference type="Pfam" id="PF17862">
    <property type="entry name" value="AAA_lid_3"/>
    <property type="match status" value="2"/>
</dbReference>
<evidence type="ECO:0000259" key="8">
    <source>
        <dbReference type="SMART" id="SM01073"/>
    </source>
</evidence>
<proteinExistence type="inferred from homology"/>
<gene>
    <name evidence="9" type="ORF">B0F88_11290</name>
</gene>
<dbReference type="Pfam" id="PF00004">
    <property type="entry name" value="AAA"/>
    <property type="match status" value="2"/>
</dbReference>
<dbReference type="NCBIfam" id="TIGR01243">
    <property type="entry name" value="CDC48"/>
    <property type="match status" value="1"/>
</dbReference>
<keyword evidence="3 5" id="KW-0547">Nucleotide-binding</keyword>
<dbReference type="InterPro" id="IPR003959">
    <property type="entry name" value="ATPase_AAA_core"/>
</dbReference>
<dbReference type="InterPro" id="IPR027417">
    <property type="entry name" value="P-loop_NTPase"/>
</dbReference>
<keyword evidence="2" id="KW-0677">Repeat</keyword>
<dbReference type="SUPFAM" id="SSF50692">
    <property type="entry name" value="ADC-like"/>
    <property type="match status" value="1"/>
</dbReference>
<sequence length="725" mass="79007">MSEELKLKVVEALPKDIGRGYARLDPADMAKLNLAVGDIVQVNSKKGRGIAKLMPTYPDMRDKGIVQLDGLTRRNAGLSIDEKAQIEPVSCKHATRIVLIPTTITPNQRDLAYIGSLLDGLPVQRGDLLRAHLFGSRSADFKVDSTAPAGAVLINPTTTLVIGKSDEAKNTGYSAQRLSYEDVGGLKGQVRRIREMIELPLRYPEVFERLGIDAPKGVLLTGPPGCGKTLIARIIAQETDAQFFTISGPEIVHKFYGESEAHLRKIFEEAGRKGPSIIFLDEIDSIAPRRDKVVGDVEKRIVAQLLALMDGLKSRGKVIVIAATNLPNAIDPALRRPGRFDREITIPIPDREGRREIIEIHSTGMPLNADVDLNVVADVTHGFVGADLEALCREAAMSALRRLLPEIDFSAAELPYDRLAALTVTMDDFRAALCEVSPSAIRELFVDIPDVRWEDVGGLDDVRRRLIESVEWPIKYPDLYLQAGVKPPKGLLLAGPPGVGKTLIAKAVANESGVNVISVKGPALMSRYVGDSEQGVRELFHKARQASPCIIFLDEVDSVVPARGEGATDSHVAERVLSQFLSEMDGLEELKGVFVMGATNRADLIDPAMLRPGRFDDIIELGLPDEDARRQILAVHLRNKPLATNICAEDLAARCHDASGAELAAVCNRAALAALRRAVQQSKEAVLSQSTGDEEPVKLTVRIEQHDFDEVIAEMFGDKGNNSDH</sequence>
<dbReference type="SUPFAM" id="SSF52540">
    <property type="entry name" value="P-loop containing nucleoside triphosphate hydrolases"/>
    <property type="match status" value="2"/>
</dbReference>
<keyword evidence="4 5" id="KW-0067">ATP-binding</keyword>
<dbReference type="PANTHER" id="PTHR23077:SF171">
    <property type="entry name" value="NUCLEAR VALOSIN-CONTAINING PROTEIN-LIKE"/>
    <property type="match status" value="1"/>
</dbReference>
<feature type="domain" description="AAA+ ATPase" evidence="6">
    <location>
        <begin position="214"/>
        <end position="350"/>
    </location>
</feature>
<dbReference type="FunFam" id="3.40.50.300:FF:000012">
    <property type="entry name" value="Transitional endoplasmic reticulum ATPase"/>
    <property type="match status" value="1"/>
</dbReference>
<dbReference type="SMART" id="SM01073">
    <property type="entry name" value="CDC48_N"/>
    <property type="match status" value="1"/>
</dbReference>
<dbReference type="EMBL" id="PTIY01000012">
    <property type="protein sequence ID" value="PPK68258.1"/>
    <property type="molecule type" value="Genomic_DNA"/>
</dbReference>
<dbReference type="SMART" id="SM00382">
    <property type="entry name" value="AAA"/>
    <property type="match status" value="2"/>
</dbReference>
<accession>A0A2S6GSN0</accession>
<dbReference type="InterPro" id="IPR004201">
    <property type="entry name" value="Cdc48_dom2"/>
</dbReference>
<feature type="domain" description="CDC48" evidence="7">
    <location>
        <begin position="105"/>
        <end position="169"/>
    </location>
</feature>
<dbReference type="FunFam" id="2.40.40.20:FF:000007">
    <property type="entry name" value="AAA family ATPase"/>
    <property type="match status" value="1"/>
</dbReference>
<evidence type="ECO:0000256" key="5">
    <source>
        <dbReference type="RuleBase" id="RU003651"/>
    </source>
</evidence>
<dbReference type="GO" id="GO:0005524">
    <property type="term" value="F:ATP binding"/>
    <property type="evidence" value="ECO:0007669"/>
    <property type="project" value="UniProtKB-KW"/>
</dbReference>
<dbReference type="PANTHER" id="PTHR23077">
    <property type="entry name" value="AAA-FAMILY ATPASE"/>
    <property type="match status" value="1"/>
</dbReference>
<reference evidence="9 10" key="1">
    <citation type="submission" date="2018-02" db="EMBL/GenBank/DDBJ databases">
        <title>Subsurface microbial communities from deep shales in Ohio and West Virginia, USA.</title>
        <authorList>
            <person name="Wrighton K."/>
        </authorList>
    </citation>
    <scope>NUCLEOTIDE SEQUENCE [LARGE SCALE GENOMIC DNA]</scope>
    <source>
        <strain evidence="9 10">OWC-G53F</strain>
    </source>
</reference>
<feature type="domain" description="CDC48 N-terminal subdomain" evidence="8">
    <location>
        <begin position="6"/>
        <end position="91"/>
    </location>
</feature>
<dbReference type="PROSITE" id="PS00674">
    <property type="entry name" value="AAA"/>
    <property type="match status" value="1"/>
</dbReference>
<organism evidence="9 10">
    <name type="scientific">Methylobacter tundripaludum</name>
    <dbReference type="NCBI Taxonomy" id="173365"/>
    <lineage>
        <taxon>Bacteria</taxon>
        <taxon>Pseudomonadati</taxon>
        <taxon>Pseudomonadota</taxon>
        <taxon>Gammaproteobacteria</taxon>
        <taxon>Methylococcales</taxon>
        <taxon>Methylococcaceae</taxon>
        <taxon>Methylobacter</taxon>
    </lineage>
</organism>
<dbReference type="FunFam" id="3.40.50.300:FF:000018">
    <property type="entry name" value="Cell division control 48"/>
    <property type="match status" value="1"/>
</dbReference>
<dbReference type="InterPro" id="IPR003338">
    <property type="entry name" value="CDC4_N-term_subdom"/>
</dbReference>
<dbReference type="InterPro" id="IPR050168">
    <property type="entry name" value="AAA_ATPase_domain"/>
</dbReference>
<dbReference type="InterPro" id="IPR005938">
    <property type="entry name" value="AAA_ATPase_CDC48"/>
</dbReference>
<evidence type="ECO:0000256" key="3">
    <source>
        <dbReference type="ARBA" id="ARBA00022741"/>
    </source>
</evidence>
<dbReference type="InterPro" id="IPR009010">
    <property type="entry name" value="Asp_de-COase-like_dom_sf"/>
</dbReference>
<dbReference type="Pfam" id="PF02933">
    <property type="entry name" value="CDC48_2"/>
    <property type="match status" value="1"/>
</dbReference>
<dbReference type="InterPro" id="IPR003960">
    <property type="entry name" value="ATPase_AAA_CS"/>
</dbReference>
<dbReference type="OrthoDB" id="9809379at2"/>
<keyword evidence="10" id="KW-1185">Reference proteome</keyword>
<dbReference type="RefSeq" id="WP_104424683.1">
    <property type="nucleotide sequence ID" value="NZ_PTIY01000012.1"/>
</dbReference>
<evidence type="ECO:0000259" key="7">
    <source>
        <dbReference type="SMART" id="SM01072"/>
    </source>
</evidence>
<evidence type="ECO:0000256" key="1">
    <source>
        <dbReference type="ARBA" id="ARBA00009833"/>
    </source>
</evidence>
<dbReference type="SUPFAM" id="SSF54585">
    <property type="entry name" value="Cdc48 domain 2-like"/>
    <property type="match status" value="1"/>
</dbReference>
<dbReference type="Gene3D" id="3.40.50.300">
    <property type="entry name" value="P-loop containing nucleotide triphosphate hydrolases"/>
    <property type="match status" value="2"/>
</dbReference>
<evidence type="ECO:0000313" key="10">
    <source>
        <dbReference type="Proteomes" id="UP000238071"/>
    </source>
</evidence>
<dbReference type="InterPro" id="IPR029067">
    <property type="entry name" value="CDC48_domain_2-like_sf"/>
</dbReference>
<dbReference type="Proteomes" id="UP000238071">
    <property type="component" value="Unassembled WGS sequence"/>
</dbReference>
<dbReference type="CDD" id="cd19511">
    <property type="entry name" value="RecA-like_CDC48_r2-like"/>
    <property type="match status" value="1"/>
</dbReference>
<dbReference type="GO" id="GO:0016887">
    <property type="term" value="F:ATP hydrolysis activity"/>
    <property type="evidence" value="ECO:0007669"/>
    <property type="project" value="InterPro"/>
</dbReference>
<dbReference type="Pfam" id="PF02359">
    <property type="entry name" value="CDC48_N"/>
    <property type="match status" value="1"/>
</dbReference>
<dbReference type="GO" id="GO:0005737">
    <property type="term" value="C:cytoplasm"/>
    <property type="evidence" value="ECO:0007669"/>
    <property type="project" value="UniProtKB-ARBA"/>
</dbReference>
<dbReference type="InterPro" id="IPR041569">
    <property type="entry name" value="AAA_lid_3"/>
</dbReference>
<evidence type="ECO:0000313" key="9">
    <source>
        <dbReference type="EMBL" id="PPK68258.1"/>
    </source>
</evidence>
<dbReference type="AlphaFoldDB" id="A0A2S6GSN0"/>
<evidence type="ECO:0000259" key="6">
    <source>
        <dbReference type="SMART" id="SM00382"/>
    </source>
</evidence>
<evidence type="ECO:0000256" key="4">
    <source>
        <dbReference type="ARBA" id="ARBA00022840"/>
    </source>
</evidence>
<feature type="domain" description="AAA+ ATPase" evidence="6">
    <location>
        <begin position="487"/>
        <end position="625"/>
    </location>
</feature>
<evidence type="ECO:0000256" key="2">
    <source>
        <dbReference type="ARBA" id="ARBA00022737"/>
    </source>
</evidence>
<dbReference type="SMART" id="SM01072">
    <property type="entry name" value="CDC48_2"/>
    <property type="match status" value="1"/>
</dbReference>
<dbReference type="Gene3D" id="1.10.8.60">
    <property type="match status" value="2"/>
</dbReference>
<dbReference type="FunFam" id="1.10.8.60:FF:000057">
    <property type="entry name" value="AAA family ATPase, CDC48 subfamily"/>
    <property type="match status" value="1"/>
</dbReference>